<dbReference type="RefSeq" id="WP_169364897.1">
    <property type="nucleotide sequence ID" value="NZ_JAAVJL010000002.1"/>
</dbReference>
<keyword evidence="2" id="KW-0812">Transmembrane</keyword>
<feature type="region of interest" description="Disordered" evidence="1">
    <location>
        <begin position="43"/>
        <end position="68"/>
    </location>
</feature>
<reference evidence="3 4" key="1">
    <citation type="submission" date="2020-03" db="EMBL/GenBank/DDBJ databases">
        <title>Draft Genome Sequence of 2-Methylisoborneol Producing Pseudanabaena yagii Strain GIHE-NHR1 Isolated from North Han River in South Korea.</title>
        <authorList>
            <person name="Jeong J."/>
        </authorList>
    </citation>
    <scope>NUCLEOTIDE SEQUENCE [LARGE SCALE GENOMIC DNA]</scope>
    <source>
        <strain evidence="3 4">GIHE-NHR1</strain>
    </source>
</reference>
<protein>
    <submittedName>
        <fullName evidence="3">Uncharacterized protein</fullName>
    </submittedName>
</protein>
<keyword evidence="4" id="KW-1185">Reference proteome</keyword>
<evidence type="ECO:0000256" key="1">
    <source>
        <dbReference type="SAM" id="MobiDB-lite"/>
    </source>
</evidence>
<evidence type="ECO:0000256" key="2">
    <source>
        <dbReference type="SAM" id="Phobius"/>
    </source>
</evidence>
<dbReference type="EMBL" id="JAAVJL010000002">
    <property type="protein sequence ID" value="NMF59930.1"/>
    <property type="molecule type" value="Genomic_DNA"/>
</dbReference>
<gene>
    <name evidence="3" type="ORF">HC246_18365</name>
</gene>
<evidence type="ECO:0000313" key="3">
    <source>
        <dbReference type="EMBL" id="NMF59930.1"/>
    </source>
</evidence>
<keyword evidence="2" id="KW-1133">Transmembrane helix</keyword>
<sequence length="68" mass="7485">MAPQNLHSDQDINELWFAKFFIGSMVAIACLTVILSFLPSPSGLRHQAPNKSSLLPANPLPTPNWQLV</sequence>
<evidence type="ECO:0000313" key="4">
    <source>
        <dbReference type="Proteomes" id="UP000738376"/>
    </source>
</evidence>
<name>A0ABX1LUT6_9CYAN</name>
<keyword evidence="2" id="KW-0472">Membrane</keyword>
<proteinExistence type="predicted"/>
<organism evidence="3 4">
    <name type="scientific">Pseudanabaena yagii GIHE-NHR1</name>
    <dbReference type="NCBI Taxonomy" id="2722753"/>
    <lineage>
        <taxon>Bacteria</taxon>
        <taxon>Bacillati</taxon>
        <taxon>Cyanobacteriota</taxon>
        <taxon>Cyanophyceae</taxon>
        <taxon>Pseudanabaenales</taxon>
        <taxon>Pseudanabaenaceae</taxon>
        <taxon>Pseudanabaena</taxon>
        <taxon>Pseudanabaena yagii</taxon>
    </lineage>
</organism>
<accession>A0ABX1LUT6</accession>
<feature type="transmembrane region" description="Helical" evidence="2">
    <location>
        <begin position="20"/>
        <end position="38"/>
    </location>
</feature>
<dbReference type="Proteomes" id="UP000738376">
    <property type="component" value="Unassembled WGS sequence"/>
</dbReference>
<comment type="caution">
    <text evidence="3">The sequence shown here is derived from an EMBL/GenBank/DDBJ whole genome shotgun (WGS) entry which is preliminary data.</text>
</comment>